<proteinExistence type="predicted"/>
<comment type="caution">
    <text evidence="1">The sequence shown here is derived from an EMBL/GenBank/DDBJ whole genome shotgun (WGS) entry which is preliminary data.</text>
</comment>
<evidence type="ECO:0000313" key="1">
    <source>
        <dbReference type="EMBL" id="KAJ2980592.1"/>
    </source>
</evidence>
<dbReference type="EMBL" id="JANSHE010004133">
    <property type="protein sequence ID" value="KAJ2980592.1"/>
    <property type="molecule type" value="Genomic_DNA"/>
</dbReference>
<reference evidence="1" key="1">
    <citation type="submission" date="2022-08" db="EMBL/GenBank/DDBJ databases">
        <title>Genome Sequence of Pycnoporus sanguineus.</title>
        <authorList>
            <person name="Buettner E."/>
        </authorList>
    </citation>
    <scope>NUCLEOTIDE SEQUENCE</scope>
    <source>
        <strain evidence="1">CG-C14</strain>
    </source>
</reference>
<name>A0ACC1NMU4_9APHY</name>
<evidence type="ECO:0000313" key="2">
    <source>
        <dbReference type="Proteomes" id="UP001144978"/>
    </source>
</evidence>
<gene>
    <name evidence="1" type="ORF">NUW54_g10985</name>
</gene>
<keyword evidence="2" id="KW-1185">Reference proteome</keyword>
<dbReference type="Proteomes" id="UP001144978">
    <property type="component" value="Unassembled WGS sequence"/>
</dbReference>
<sequence>MRLSRWDPRNRDADYGTRYGVLHFPRRIAWNLCSLPTPATDAASYLWAWRLSRNVPRLSFSSPSNVAAHASQSQLAIPRTLPALFVGSSAKNCRSTAL</sequence>
<accession>A0ACC1NMU4</accession>
<protein>
    <submittedName>
        <fullName evidence="1">Uncharacterized protein</fullName>
    </submittedName>
</protein>
<organism evidence="1 2">
    <name type="scientific">Trametes sanguinea</name>
    <dbReference type="NCBI Taxonomy" id="158606"/>
    <lineage>
        <taxon>Eukaryota</taxon>
        <taxon>Fungi</taxon>
        <taxon>Dikarya</taxon>
        <taxon>Basidiomycota</taxon>
        <taxon>Agaricomycotina</taxon>
        <taxon>Agaricomycetes</taxon>
        <taxon>Polyporales</taxon>
        <taxon>Polyporaceae</taxon>
        <taxon>Trametes</taxon>
    </lineage>
</organism>